<dbReference type="InterPro" id="IPR049450">
    <property type="entry name" value="ACOT8-like_C"/>
</dbReference>
<feature type="region of interest" description="Disordered" evidence="1">
    <location>
        <begin position="1"/>
        <end position="67"/>
    </location>
</feature>
<evidence type="ECO:0000259" key="3">
    <source>
        <dbReference type="Pfam" id="PF20789"/>
    </source>
</evidence>
<feature type="region of interest" description="Disordered" evidence="1">
    <location>
        <begin position="81"/>
        <end position="109"/>
    </location>
</feature>
<dbReference type="Pfam" id="PF20789">
    <property type="entry name" value="4HBT_3C"/>
    <property type="match status" value="1"/>
</dbReference>
<name>A0A5M8PZ65_9LECA</name>
<sequence length="479" mass="52841">MEHHDKKDGVLESREVSPGHERPGEQSQGHQRSGRAIMEGSDPSQENFRAWAREKERVVPGQDGTMTVGAGQVFSGFGGMGWPHLGETKPPPDTAGYHADSEGNENHRGDHTALSMLAVGSEDKGKHDEGKHHGVFSKFHMGHREKKEGSKGEDVDLYQRPFFARIANLIYGILKAAHGGLIASVFQSTISTHFATTLRTYNQHDTITLHLEYIRPVSAGNAVLEIKDIRLGTATSTLHIVLTQSGRDRVAAYATNTNWNSAKGVTYPTDFSLLPAPTPAVDMSKLTAGTDPAWITFQTPDHPKSMVKVQSRLNFILPVAGQPHASILDEWITPPDPEERFTNESLGYVADSWPQICENYRPESPHSSAGAVKRAVAALRGESVVKGGWMFPFWYLTLLMDLDIKKALPAEGVRWLFVRARAKQIQDGRMDAEVCIMNERMELVALSNHVCSIVDAVEMKPGERKAREKKAENEAGSKL</sequence>
<dbReference type="Pfam" id="PF13622">
    <property type="entry name" value="4HBT_3"/>
    <property type="match status" value="1"/>
</dbReference>
<dbReference type="InterPro" id="IPR042171">
    <property type="entry name" value="Acyl-CoA_hotdog"/>
</dbReference>
<feature type="domain" description="Acyl-CoA thioesterase-like C-terminal" evidence="3">
    <location>
        <begin position="318"/>
        <end position="451"/>
    </location>
</feature>
<dbReference type="AlphaFoldDB" id="A0A5M8PZ65"/>
<dbReference type="OrthoDB" id="2532955at2759"/>
<organism evidence="4 5">
    <name type="scientific">Lasallia pustulata</name>
    <dbReference type="NCBI Taxonomy" id="136370"/>
    <lineage>
        <taxon>Eukaryota</taxon>
        <taxon>Fungi</taxon>
        <taxon>Dikarya</taxon>
        <taxon>Ascomycota</taxon>
        <taxon>Pezizomycotina</taxon>
        <taxon>Lecanoromycetes</taxon>
        <taxon>OSLEUM clade</taxon>
        <taxon>Umbilicariomycetidae</taxon>
        <taxon>Umbilicariales</taxon>
        <taxon>Umbilicariaceae</taxon>
        <taxon>Lasallia</taxon>
    </lineage>
</organism>
<dbReference type="Gene3D" id="2.40.160.210">
    <property type="entry name" value="Acyl-CoA thioesterase, double hotdog domain"/>
    <property type="match status" value="1"/>
</dbReference>
<evidence type="ECO:0000259" key="2">
    <source>
        <dbReference type="Pfam" id="PF13622"/>
    </source>
</evidence>
<feature type="domain" description="Acyl-CoA thioesterase-like N-terminal HotDog" evidence="2">
    <location>
        <begin position="176"/>
        <end position="256"/>
    </location>
</feature>
<evidence type="ECO:0000256" key="1">
    <source>
        <dbReference type="SAM" id="MobiDB-lite"/>
    </source>
</evidence>
<protein>
    <recommendedName>
        <fullName evidence="6">Thioesterase family protein</fullName>
    </recommendedName>
</protein>
<dbReference type="PANTHER" id="PTHR38110:SF1">
    <property type="entry name" value="THIOESTERASE DOMAIN-CONTAINING PROTEIN"/>
    <property type="match status" value="1"/>
</dbReference>
<reference evidence="4 5" key="1">
    <citation type="submission" date="2019-09" db="EMBL/GenBank/DDBJ databases">
        <title>The hologenome of the rock-dwelling lichen Lasallia pustulata.</title>
        <authorList>
            <person name="Greshake Tzovaras B."/>
            <person name="Segers F."/>
            <person name="Bicker A."/>
            <person name="Dal Grande F."/>
            <person name="Otte J."/>
            <person name="Hankeln T."/>
            <person name="Schmitt I."/>
            <person name="Ebersberger I."/>
        </authorList>
    </citation>
    <scope>NUCLEOTIDE SEQUENCE [LARGE SCALE GENOMIC DNA]</scope>
    <source>
        <strain evidence="4">A1-1</strain>
    </source>
</reference>
<dbReference type="Proteomes" id="UP000324767">
    <property type="component" value="Unassembled WGS sequence"/>
</dbReference>
<gene>
    <name evidence="4" type="ORF">FRX48_01507</name>
</gene>
<evidence type="ECO:0000313" key="4">
    <source>
        <dbReference type="EMBL" id="KAA6414757.1"/>
    </source>
</evidence>
<proteinExistence type="predicted"/>
<evidence type="ECO:0008006" key="6">
    <source>
        <dbReference type="Google" id="ProtNLM"/>
    </source>
</evidence>
<dbReference type="PANTHER" id="PTHR38110">
    <property type="entry name" value="CHROMOSOME 23, WHOLE GENOME SHOTGUN SEQUENCE"/>
    <property type="match status" value="1"/>
</dbReference>
<feature type="compositionally biased region" description="Basic and acidic residues" evidence="1">
    <location>
        <begin position="1"/>
        <end position="24"/>
    </location>
</feature>
<dbReference type="InterPro" id="IPR049449">
    <property type="entry name" value="TesB_ACOT8-like_N"/>
</dbReference>
<dbReference type="InterPro" id="IPR029069">
    <property type="entry name" value="HotDog_dom_sf"/>
</dbReference>
<accession>A0A5M8PZ65</accession>
<comment type="caution">
    <text evidence="4">The sequence shown here is derived from an EMBL/GenBank/DDBJ whole genome shotgun (WGS) entry which is preliminary data.</text>
</comment>
<evidence type="ECO:0000313" key="5">
    <source>
        <dbReference type="Proteomes" id="UP000324767"/>
    </source>
</evidence>
<dbReference type="InterPro" id="IPR052389">
    <property type="entry name" value="Sec_Metab_Biosynth-Assoc"/>
</dbReference>
<feature type="compositionally biased region" description="Basic and acidic residues" evidence="1">
    <location>
        <begin position="99"/>
        <end position="109"/>
    </location>
</feature>
<dbReference type="EMBL" id="VXIT01000002">
    <property type="protein sequence ID" value="KAA6414757.1"/>
    <property type="molecule type" value="Genomic_DNA"/>
</dbReference>
<dbReference type="SUPFAM" id="SSF54637">
    <property type="entry name" value="Thioesterase/thiol ester dehydrase-isomerase"/>
    <property type="match status" value="1"/>
</dbReference>